<dbReference type="InterPro" id="IPR011991">
    <property type="entry name" value="ArsR-like_HTH"/>
</dbReference>
<accession>A0A8A3S802</accession>
<dbReference type="Gene3D" id="1.10.10.10">
    <property type="entry name" value="Winged helix-like DNA-binding domain superfamily/Winged helix DNA-binding domain"/>
    <property type="match status" value="2"/>
</dbReference>
<dbReference type="PROSITE" id="PS50987">
    <property type="entry name" value="HTH_ARSR_2"/>
    <property type="match status" value="1"/>
</dbReference>
<dbReference type="Proteomes" id="UP001042704">
    <property type="component" value="Chromosome"/>
</dbReference>
<reference evidence="2" key="1">
    <citation type="journal article" date="2001" name="Int. J. Syst. Evol. Microbiol.">
        <title>Methanofollis aquaemaris sp. nov., a methanogen isolated from an aquaculture fish pond.</title>
        <authorList>
            <person name="Lai M.C."/>
            <person name="Chen S.C."/>
        </authorList>
    </citation>
    <scope>NUCLEOTIDE SEQUENCE</scope>
    <source>
        <strain evidence="2">N2F9704</strain>
    </source>
</reference>
<dbReference type="AlphaFoldDB" id="A0A8A3S802"/>
<dbReference type="RefSeq" id="WP_265581210.1">
    <property type="nucleotide sequence ID" value="NZ_CP036172.1"/>
</dbReference>
<feature type="domain" description="HTH arsR-type" evidence="1">
    <location>
        <begin position="335"/>
        <end position="425"/>
    </location>
</feature>
<gene>
    <name evidence="2" type="ORF">RJ40_12505</name>
</gene>
<dbReference type="Pfam" id="PF24266">
    <property type="entry name" value="HTH_HVO_0163_N"/>
    <property type="match status" value="1"/>
</dbReference>
<dbReference type="KEGG" id="maqe:RJ40_12505"/>
<organism evidence="2 3">
    <name type="scientific">Methanofollis aquaemaris</name>
    <dbReference type="NCBI Taxonomy" id="126734"/>
    <lineage>
        <taxon>Archaea</taxon>
        <taxon>Methanobacteriati</taxon>
        <taxon>Methanobacteriota</taxon>
        <taxon>Stenosarchaea group</taxon>
        <taxon>Methanomicrobia</taxon>
        <taxon>Methanomicrobiales</taxon>
        <taxon>Methanomicrobiaceae</taxon>
        <taxon>Methanofollis</taxon>
    </lineage>
</organism>
<dbReference type="GO" id="GO:0003700">
    <property type="term" value="F:DNA-binding transcription factor activity"/>
    <property type="evidence" value="ECO:0007669"/>
    <property type="project" value="InterPro"/>
</dbReference>
<dbReference type="GeneID" id="76425206"/>
<keyword evidence="3" id="KW-1185">Reference proteome</keyword>
<dbReference type="Gene3D" id="2.50.20.10">
    <property type="entry name" value="Lipoprotein localisation LolA/LolB/LppX"/>
    <property type="match status" value="1"/>
</dbReference>
<dbReference type="Pfam" id="PF13412">
    <property type="entry name" value="HTH_24"/>
    <property type="match status" value="1"/>
</dbReference>
<evidence type="ECO:0000259" key="1">
    <source>
        <dbReference type="PROSITE" id="PS50987"/>
    </source>
</evidence>
<proteinExistence type="predicted"/>
<reference evidence="2" key="2">
    <citation type="submission" date="2019-02" db="EMBL/GenBank/DDBJ databases">
        <authorList>
            <person name="Chen S.-C."/>
            <person name="Chien H.-H."/>
            <person name="Lai M.-C."/>
        </authorList>
    </citation>
    <scope>NUCLEOTIDE SEQUENCE</scope>
    <source>
        <strain evidence="2">N2F9704</strain>
    </source>
</reference>
<dbReference type="InterPro" id="IPR036390">
    <property type="entry name" value="WH_DNA-bd_sf"/>
</dbReference>
<dbReference type="SMART" id="SM00418">
    <property type="entry name" value="HTH_ARSR"/>
    <property type="match status" value="1"/>
</dbReference>
<sequence>MLLREKILFTLAVLVLAAGPVAAGAAGPVADADEVALRTVAAYEQAGSISATVAVHGPGDREEEILIRAEPPDCFRADLLHPEYHDGVGVVVVRDGLLWKYWPPTADFPATRGATTDNLSNVPGTYLETAVSALRSMTVGAAWTAEHDGRPVYLLRTAAPADPRPFPSETEALRAMVDARSMEVLQVEGIDRDGAVVQIAEFRDMKTGVPLPEDTFAFTPPKSIWQRVPQVTGTPFLDLAFFLSHLLFFASDLAVVFHAWSYLGYRQISRENILENSTRRRIYEAVRSMPGAHMHLLSRFTGTNIGTLRYHLALLEDAGKIVAARTGGYVRYYENSGRYRENEMKVLGALRNEAKSRIISILLEEPELTRKEIATRLGISGPAVSRHLAQLCDDGTMEAGEDGRTVRYRLDARARTFLDDVLRGK</sequence>
<dbReference type="InterPro" id="IPR036388">
    <property type="entry name" value="WH-like_DNA-bd_sf"/>
</dbReference>
<name>A0A8A3S802_9EURY</name>
<dbReference type="PANTHER" id="PTHR36216">
    <property type="entry name" value="TRANSCRIPTIONAL REGULATOR, TRMB"/>
    <property type="match status" value="1"/>
</dbReference>
<dbReference type="InterPro" id="IPR001845">
    <property type="entry name" value="HTH_ArsR_DNA-bd_dom"/>
</dbReference>
<dbReference type="EMBL" id="CP036172">
    <property type="protein sequence ID" value="QSZ68255.1"/>
    <property type="molecule type" value="Genomic_DNA"/>
</dbReference>
<dbReference type="InterPro" id="IPR056504">
    <property type="entry name" value="HTH_HVO_0163_N"/>
</dbReference>
<dbReference type="CDD" id="cd00090">
    <property type="entry name" value="HTH_ARSR"/>
    <property type="match status" value="2"/>
</dbReference>
<dbReference type="SUPFAM" id="SSF89392">
    <property type="entry name" value="Prokaryotic lipoproteins and lipoprotein localization factors"/>
    <property type="match status" value="1"/>
</dbReference>
<protein>
    <submittedName>
        <fullName evidence="2">Winged helix-turn-helix transcriptional regulator</fullName>
    </submittedName>
</protein>
<evidence type="ECO:0000313" key="3">
    <source>
        <dbReference type="Proteomes" id="UP001042704"/>
    </source>
</evidence>
<dbReference type="InterPro" id="IPR029046">
    <property type="entry name" value="LolA/LolB/LppX"/>
</dbReference>
<dbReference type="PANTHER" id="PTHR36216:SF1">
    <property type="entry name" value="HTH ARSR-TYPE DOMAIN-CONTAINING PROTEIN"/>
    <property type="match status" value="1"/>
</dbReference>
<evidence type="ECO:0000313" key="2">
    <source>
        <dbReference type="EMBL" id="QSZ68255.1"/>
    </source>
</evidence>
<dbReference type="SUPFAM" id="SSF46785">
    <property type="entry name" value="Winged helix' DNA-binding domain"/>
    <property type="match status" value="2"/>
</dbReference>